<comment type="subcellular location">
    <subcellularLocation>
        <location evidence="1">Mitochondrion membrane</location>
    </subcellularLocation>
</comment>
<accession>V5JG54</accession>
<evidence type="ECO:0000256" key="2">
    <source>
        <dbReference type="ARBA" id="ARBA00022448"/>
    </source>
</evidence>
<dbReference type="InterPro" id="IPR008688">
    <property type="entry name" value="ATP_synth_Bsub_B/MI25"/>
</dbReference>
<dbReference type="RefSeq" id="YP_008963199.1">
    <property type="nucleotide sequence ID" value="NC_023077.1"/>
</dbReference>
<evidence type="ECO:0000256" key="4">
    <source>
        <dbReference type="ARBA" id="ARBA00022781"/>
    </source>
</evidence>
<keyword evidence="4" id="KW-0375">Hydrogen ion transport</keyword>
<keyword evidence="3" id="KW-0138">CF(0)</keyword>
<keyword evidence="5" id="KW-0406">Ion transport</keyword>
<proteinExistence type="predicted"/>
<keyword evidence="2" id="KW-0813">Transport</keyword>
<evidence type="ECO:0000256" key="5">
    <source>
        <dbReference type="ARBA" id="ARBA00023065"/>
    </source>
</evidence>
<organism evidence="9">
    <name type="scientific">Gelidium vagum</name>
    <name type="common">Red alga</name>
    <dbReference type="NCBI Taxonomy" id="35171"/>
    <lineage>
        <taxon>Eukaryota</taxon>
        <taxon>Rhodophyta</taxon>
        <taxon>Florideophyceae</taxon>
        <taxon>Rhodymeniophycidae</taxon>
        <taxon>Gelidiales</taxon>
        <taxon>Gelidiaceae</taxon>
        <taxon>Gelidium</taxon>
    </lineage>
</organism>
<dbReference type="Pfam" id="PF05405">
    <property type="entry name" value="Mt_ATP-synt_B"/>
    <property type="match status" value="1"/>
</dbReference>
<reference evidence="9" key="1">
    <citation type="journal article" date="2014" name="Mitochondrial DNA">
        <title>Complete mitochondrial genome of the agarophyte red alga Gelidium vagum (Gelidiales).</title>
        <authorList>
            <person name="Yang E.C."/>
            <person name="Kim K.M."/>
            <person name="Boo G.H."/>
            <person name="Lee J.H."/>
            <person name="Boo S.M."/>
            <person name="Yoon H.S."/>
        </authorList>
    </citation>
    <scope>NUCLEOTIDE SEQUENCE</scope>
</reference>
<dbReference type="GO" id="GO:0045259">
    <property type="term" value="C:proton-transporting ATP synthase complex"/>
    <property type="evidence" value="ECO:0007669"/>
    <property type="project" value="UniProtKB-KW"/>
</dbReference>
<gene>
    <name evidence="9" type="primary">ymf39</name>
    <name evidence="9" type="ORF">Geli.vagu.mt.08</name>
</gene>
<dbReference type="GO" id="GO:0015986">
    <property type="term" value="P:proton motive force-driven ATP synthesis"/>
    <property type="evidence" value="ECO:0007669"/>
    <property type="project" value="InterPro"/>
</dbReference>
<evidence type="ECO:0000256" key="8">
    <source>
        <dbReference type="SAM" id="Phobius"/>
    </source>
</evidence>
<geneLocation type="mitochondrion" evidence="9"/>
<feature type="transmembrane region" description="Helical" evidence="8">
    <location>
        <begin position="6"/>
        <end position="39"/>
    </location>
</feature>
<evidence type="ECO:0000256" key="1">
    <source>
        <dbReference type="ARBA" id="ARBA00004325"/>
    </source>
</evidence>
<evidence type="ECO:0000256" key="6">
    <source>
        <dbReference type="ARBA" id="ARBA00023128"/>
    </source>
</evidence>
<dbReference type="EMBL" id="KC875854">
    <property type="protein sequence ID" value="AGO19313.1"/>
    <property type="molecule type" value="Genomic_DNA"/>
</dbReference>
<evidence type="ECO:0000256" key="7">
    <source>
        <dbReference type="ARBA" id="ARBA00023136"/>
    </source>
</evidence>
<dbReference type="GO" id="GO:0031966">
    <property type="term" value="C:mitochondrial membrane"/>
    <property type="evidence" value="ECO:0007669"/>
    <property type="project" value="UniProtKB-SubCell"/>
</dbReference>
<dbReference type="GO" id="GO:0015078">
    <property type="term" value="F:proton transmembrane transporter activity"/>
    <property type="evidence" value="ECO:0007669"/>
    <property type="project" value="InterPro"/>
</dbReference>
<keyword evidence="7 8" id="KW-0472">Membrane</keyword>
<sequence>MFNIIIFILALLILISINILLINEESLILLCFIFFVYLVYNKLNSSVRFALDYRALNIQKSIKSSFDSTLTSLRSEFYTQNEIKSIVETFYGIKSHFVKLNTFVALNLNEFILNKYQKSYRKKLVFTQRLENQTSKLLALLLVKKISKITNLNQYYLQNFHLGGWKCIYKISLREHFEII</sequence>
<keyword evidence="8" id="KW-1133">Transmembrane helix</keyword>
<keyword evidence="8" id="KW-0812">Transmembrane</keyword>
<evidence type="ECO:0000256" key="3">
    <source>
        <dbReference type="ARBA" id="ARBA00022547"/>
    </source>
</evidence>
<protein>
    <submittedName>
        <fullName evidence="9">ATP synthase B chain</fullName>
    </submittedName>
</protein>
<evidence type="ECO:0000313" key="9">
    <source>
        <dbReference type="EMBL" id="AGO19313.1"/>
    </source>
</evidence>
<dbReference type="GeneID" id="18056268"/>
<name>V5JG54_GELVA</name>
<dbReference type="AlphaFoldDB" id="V5JG54"/>
<keyword evidence="6 9" id="KW-0496">Mitochondrion</keyword>